<proteinExistence type="inferred from homology"/>
<name>A0A0E0A7R5_9ORYZ</name>
<feature type="signal peptide" evidence="2">
    <location>
        <begin position="1"/>
        <end position="31"/>
    </location>
</feature>
<evidence type="ECO:0000313" key="4">
    <source>
        <dbReference type="EnsemblPlants" id="OGLUM06G10490.2"/>
    </source>
</evidence>
<dbReference type="InterPro" id="IPR007736">
    <property type="entry name" value="Caleosin-related"/>
</dbReference>
<dbReference type="eggNOG" id="ENOG502QTJ2">
    <property type="taxonomic scope" value="Eukaryota"/>
</dbReference>
<reference evidence="4" key="1">
    <citation type="submission" date="2015-04" db="UniProtKB">
        <authorList>
            <consortium name="EnsemblPlants"/>
        </authorList>
    </citation>
    <scope>IDENTIFICATION</scope>
</reference>
<dbReference type="STRING" id="40148.A0A0E0A7R5"/>
<organism evidence="4">
    <name type="scientific">Oryza glumipatula</name>
    <dbReference type="NCBI Taxonomy" id="40148"/>
    <lineage>
        <taxon>Eukaryota</taxon>
        <taxon>Viridiplantae</taxon>
        <taxon>Streptophyta</taxon>
        <taxon>Embryophyta</taxon>
        <taxon>Tracheophyta</taxon>
        <taxon>Spermatophyta</taxon>
        <taxon>Magnoliopsida</taxon>
        <taxon>Liliopsida</taxon>
        <taxon>Poales</taxon>
        <taxon>Poaceae</taxon>
        <taxon>BOP clade</taxon>
        <taxon>Oryzoideae</taxon>
        <taxon>Oryzeae</taxon>
        <taxon>Oryzinae</taxon>
        <taxon>Oryza</taxon>
    </lineage>
</organism>
<accession>A0A0E0A7R5</accession>
<dbReference type="AlphaFoldDB" id="A0A0E0A7R5"/>
<dbReference type="EnsemblPlants" id="OGLUM06G10490.2">
    <property type="protein sequence ID" value="OGLUM06G10490.2"/>
    <property type="gene ID" value="OGLUM06G10490"/>
</dbReference>
<dbReference type="PANTHER" id="PTHR31495:SF4">
    <property type="entry name" value="OS06G0254600 PROTEIN"/>
    <property type="match status" value="1"/>
</dbReference>
<dbReference type="PANTHER" id="PTHR31495">
    <property type="entry name" value="PEROXYGENASE 3-RELATED"/>
    <property type="match status" value="1"/>
</dbReference>
<dbReference type="Gramene" id="OGLUM06G10490.2">
    <property type="protein sequence ID" value="OGLUM06G10490.2"/>
    <property type="gene ID" value="OGLUM06G10490"/>
</dbReference>
<dbReference type="InterPro" id="IPR002048">
    <property type="entry name" value="EF_hand_dom"/>
</dbReference>
<dbReference type="PROSITE" id="PS50222">
    <property type="entry name" value="EF_HAND_2"/>
    <property type="match status" value="1"/>
</dbReference>
<evidence type="ECO:0000259" key="3">
    <source>
        <dbReference type="PROSITE" id="PS50222"/>
    </source>
</evidence>
<protein>
    <recommendedName>
        <fullName evidence="3">EF-hand domain-containing protein</fullName>
    </recommendedName>
</protein>
<reference evidence="4" key="2">
    <citation type="submission" date="2018-05" db="EMBL/GenBank/DDBJ databases">
        <title>OgluRS3 (Oryza glumaepatula Reference Sequence Version 3).</title>
        <authorList>
            <person name="Zhang J."/>
            <person name="Kudrna D."/>
            <person name="Lee S."/>
            <person name="Talag J."/>
            <person name="Welchert J."/>
            <person name="Wing R.A."/>
        </authorList>
    </citation>
    <scope>NUCLEOTIDE SEQUENCE [LARGE SCALE GENOMIC DNA]</scope>
</reference>
<keyword evidence="2" id="KW-0732">Signal</keyword>
<evidence type="ECO:0000313" key="5">
    <source>
        <dbReference type="Proteomes" id="UP000026961"/>
    </source>
</evidence>
<dbReference type="HOGENOM" id="CLU_800181_0_0_1"/>
<feature type="chain" id="PRO_5002353080" description="EF-hand domain-containing protein" evidence="2">
    <location>
        <begin position="32"/>
        <end position="347"/>
    </location>
</feature>
<evidence type="ECO:0000256" key="1">
    <source>
        <dbReference type="ARBA" id="ARBA00006765"/>
    </source>
</evidence>
<dbReference type="Proteomes" id="UP000026961">
    <property type="component" value="Chromosome 6"/>
</dbReference>
<evidence type="ECO:0000256" key="2">
    <source>
        <dbReference type="SAM" id="SignalP"/>
    </source>
</evidence>
<dbReference type="GO" id="GO:0004497">
    <property type="term" value="F:monooxygenase activity"/>
    <property type="evidence" value="ECO:0007669"/>
    <property type="project" value="TreeGrafter"/>
</dbReference>
<dbReference type="Pfam" id="PF05042">
    <property type="entry name" value="Caleosin"/>
    <property type="match status" value="1"/>
</dbReference>
<dbReference type="GO" id="GO:0005509">
    <property type="term" value="F:calcium ion binding"/>
    <property type="evidence" value="ECO:0007669"/>
    <property type="project" value="InterPro"/>
</dbReference>
<feature type="domain" description="EF-hand" evidence="3">
    <location>
        <begin position="36"/>
        <end position="71"/>
    </location>
</feature>
<comment type="similarity">
    <text evidence="1">Belongs to the caleosin family.</text>
</comment>
<keyword evidence="5" id="KW-1185">Reference proteome</keyword>
<sequence>MRAQRPSSAAAGNLVLALLFLWVLGWRHVTAEIDIGNMTALQKHVSFFDRNKDGIITPSETIEGIVAIGCDYAFARDFAAPVHAGLGPKTSPKDAPLPHLSIYIKNIYKGMHGSDTGALDAKGRFVPAKFEEIFSKHAKNRPDALTSLEVKEMILANRDPDDPQSWAAPIQEWGLIYGLASDKNGYFHKDSVRGIYDGSVFVKLEEERASSQSTVCRSLSFRSTRLKVLNKIGEHDVPICGVRLDSLEQMDVAYADNLGEPPAPDGEWLRNAEHHPDFPCHALRSYSLHMLLCPICKGCQCLHFAGDDDITVRRGLILQDNISLGGKEFCFHLRDQLHNEAIGDSLE</sequence>